<gene>
    <name evidence="1" type="ORF">NC653_010842</name>
</gene>
<reference evidence="1 2" key="1">
    <citation type="journal article" date="2023" name="Mol. Ecol. Resour.">
        <title>Chromosome-level genome assembly of a triploid poplar Populus alba 'Berolinensis'.</title>
        <authorList>
            <person name="Chen S."/>
            <person name="Yu Y."/>
            <person name="Wang X."/>
            <person name="Wang S."/>
            <person name="Zhang T."/>
            <person name="Zhou Y."/>
            <person name="He R."/>
            <person name="Meng N."/>
            <person name="Wang Y."/>
            <person name="Liu W."/>
            <person name="Liu Z."/>
            <person name="Liu J."/>
            <person name="Guo Q."/>
            <person name="Huang H."/>
            <person name="Sederoff R.R."/>
            <person name="Wang G."/>
            <person name="Qu G."/>
            <person name="Chen S."/>
        </authorList>
    </citation>
    <scope>NUCLEOTIDE SEQUENCE [LARGE SCALE GENOMIC DNA]</scope>
    <source>
        <strain evidence="1">SC-2020</strain>
    </source>
</reference>
<dbReference type="AlphaFoldDB" id="A0AAD6W5M4"/>
<comment type="caution">
    <text evidence="1">The sequence shown here is derived from an EMBL/GenBank/DDBJ whole genome shotgun (WGS) entry which is preliminary data.</text>
</comment>
<dbReference type="Proteomes" id="UP001164929">
    <property type="component" value="Chromosome 4"/>
</dbReference>
<proteinExistence type="predicted"/>
<evidence type="ECO:0000313" key="1">
    <source>
        <dbReference type="EMBL" id="KAJ7000188.1"/>
    </source>
</evidence>
<organism evidence="1 2">
    <name type="scientific">Populus alba x Populus x berolinensis</name>
    <dbReference type="NCBI Taxonomy" id="444605"/>
    <lineage>
        <taxon>Eukaryota</taxon>
        <taxon>Viridiplantae</taxon>
        <taxon>Streptophyta</taxon>
        <taxon>Embryophyta</taxon>
        <taxon>Tracheophyta</taxon>
        <taxon>Spermatophyta</taxon>
        <taxon>Magnoliopsida</taxon>
        <taxon>eudicotyledons</taxon>
        <taxon>Gunneridae</taxon>
        <taxon>Pentapetalae</taxon>
        <taxon>rosids</taxon>
        <taxon>fabids</taxon>
        <taxon>Malpighiales</taxon>
        <taxon>Salicaceae</taxon>
        <taxon>Saliceae</taxon>
        <taxon>Populus</taxon>
    </lineage>
</organism>
<dbReference type="EMBL" id="JAQIZT010000004">
    <property type="protein sequence ID" value="KAJ7000188.1"/>
    <property type="molecule type" value="Genomic_DNA"/>
</dbReference>
<accession>A0AAD6W5M4</accession>
<name>A0AAD6W5M4_9ROSI</name>
<evidence type="ECO:0000313" key="2">
    <source>
        <dbReference type="Proteomes" id="UP001164929"/>
    </source>
</evidence>
<sequence>MSNLVYNSSKLSLSLAAKRDDEEEAQLSPYLSVSLLPFVLRTSVWIFADMEELGLRPSVSIVSMVGKGERVRIRAKPANEFDGVSSVASGEEETSRDDAVDVVKDVANEDEEASSDVKVVGSSFLQARILRVAVM</sequence>
<keyword evidence="2" id="KW-1185">Reference proteome</keyword>
<protein>
    <submittedName>
        <fullName evidence="1">Uncharacterized protein</fullName>
    </submittedName>
</protein>